<evidence type="ECO:0000259" key="4">
    <source>
        <dbReference type="PROSITE" id="PS51233"/>
    </source>
</evidence>
<feature type="domain" description="VWFD" evidence="4">
    <location>
        <begin position="48"/>
        <end position="218"/>
    </location>
</feature>
<feature type="signal peptide" evidence="3">
    <location>
        <begin position="1"/>
        <end position="23"/>
    </location>
</feature>
<evidence type="ECO:0000256" key="2">
    <source>
        <dbReference type="ARBA" id="ARBA00023180"/>
    </source>
</evidence>
<dbReference type="RefSeq" id="XP_041445530.1">
    <property type="nucleotide sequence ID" value="XM_041589596.1"/>
</dbReference>
<sequence>MGKSMGIWSSIYFLLIVLPCLQAQGIYSFISPILNPIFTSSSSAHNGYVCSTWGNNYFKALDGDIFYFPGQCNYLFASNCKSVTEDFNIQIRRSIVNGLPTVSHIGLKIEGVFIELTKDTVKFSDQVVSLPYSLSGIQIDRIGAYIRIISKVGLEFKWNEDDAAMLELDQKYQNQTCGLCGDFNGDPVYNEFIFDNVKLTDNQYGNLQKRNGPTETCADVLEVPQNNCTDLRMTISQTQVVGNEPKTCNFVSRSTLLAFGALSNASDSNCIALNS</sequence>
<dbReference type="GeneID" id="121402873"/>
<organism evidence="5 6">
    <name type="scientific">Xenopus laevis</name>
    <name type="common">African clawed frog</name>
    <dbReference type="NCBI Taxonomy" id="8355"/>
    <lineage>
        <taxon>Eukaryota</taxon>
        <taxon>Metazoa</taxon>
        <taxon>Chordata</taxon>
        <taxon>Craniata</taxon>
        <taxon>Vertebrata</taxon>
        <taxon>Euteleostomi</taxon>
        <taxon>Amphibia</taxon>
        <taxon>Batrachia</taxon>
        <taxon>Anura</taxon>
        <taxon>Pipoidea</taxon>
        <taxon>Pipidae</taxon>
        <taxon>Xenopodinae</taxon>
        <taxon>Xenopus</taxon>
        <taxon>Xenopus</taxon>
    </lineage>
</organism>
<dbReference type="GO" id="GO:0031012">
    <property type="term" value="C:extracellular matrix"/>
    <property type="evidence" value="ECO:0007669"/>
    <property type="project" value="TreeGrafter"/>
</dbReference>
<name>A0A8J1MX02_XENLA</name>
<evidence type="ECO:0000313" key="5">
    <source>
        <dbReference type="Proteomes" id="UP000186698"/>
    </source>
</evidence>
<dbReference type="PROSITE" id="PS51233">
    <property type="entry name" value="VWFD"/>
    <property type="match status" value="1"/>
</dbReference>
<keyword evidence="5" id="KW-1185">Reference proteome</keyword>
<dbReference type="OrthoDB" id="160294at2759"/>
<dbReference type="GO" id="GO:0005615">
    <property type="term" value="C:extracellular space"/>
    <property type="evidence" value="ECO:0007669"/>
    <property type="project" value="TreeGrafter"/>
</dbReference>
<evidence type="ECO:0000256" key="3">
    <source>
        <dbReference type="SAM" id="SignalP"/>
    </source>
</evidence>
<dbReference type="AlphaFoldDB" id="A0A8J1MX02"/>
<dbReference type="PANTHER" id="PTHR11339:SF399">
    <property type="entry name" value="MUCIN-5AC-LIKE"/>
    <property type="match status" value="1"/>
</dbReference>
<gene>
    <name evidence="6" type="primary">LOC121402873</name>
</gene>
<feature type="chain" id="PRO_5035189872" evidence="3">
    <location>
        <begin position="24"/>
        <end position="275"/>
    </location>
</feature>
<dbReference type="KEGG" id="xla:121402873"/>
<dbReference type="InterPro" id="IPR050780">
    <property type="entry name" value="Mucin_vWF_Thrombospondin_sf"/>
</dbReference>
<evidence type="ECO:0000313" key="6">
    <source>
        <dbReference type="RefSeq" id="XP_041445530.1"/>
    </source>
</evidence>
<proteinExistence type="predicted"/>
<dbReference type="InterPro" id="IPR001846">
    <property type="entry name" value="VWF_type-D"/>
</dbReference>
<dbReference type="Proteomes" id="UP000186698">
    <property type="component" value="Chromosome 4L"/>
</dbReference>
<dbReference type="Pfam" id="PF00094">
    <property type="entry name" value="VWD"/>
    <property type="match status" value="1"/>
</dbReference>
<dbReference type="SMART" id="SM00216">
    <property type="entry name" value="VWD"/>
    <property type="match status" value="1"/>
</dbReference>
<accession>A0A8J1MX02</accession>
<protein>
    <submittedName>
        <fullName evidence="6">Mucin-5B-like</fullName>
    </submittedName>
</protein>
<keyword evidence="3" id="KW-0732">Signal</keyword>
<keyword evidence="1" id="KW-1015">Disulfide bond</keyword>
<reference evidence="6" key="1">
    <citation type="submission" date="2025-08" db="UniProtKB">
        <authorList>
            <consortium name="RefSeq"/>
        </authorList>
    </citation>
    <scope>IDENTIFICATION</scope>
    <source>
        <strain evidence="6">J_2021</strain>
        <tissue evidence="6">Erythrocytes</tissue>
    </source>
</reference>
<keyword evidence="2" id="KW-0325">Glycoprotein</keyword>
<evidence type="ECO:0000256" key="1">
    <source>
        <dbReference type="ARBA" id="ARBA00023157"/>
    </source>
</evidence>
<dbReference type="PANTHER" id="PTHR11339">
    <property type="entry name" value="EXTRACELLULAR MATRIX GLYCOPROTEIN RELATED"/>
    <property type="match status" value="1"/>
</dbReference>